<dbReference type="PANTHER" id="PTHR35902:SF3">
    <property type="entry name" value="NPCBM-ASSOCIATED, NEW3 DOMAIN OF ALPHA-GALACTOSIDASE"/>
    <property type="match status" value="1"/>
</dbReference>
<dbReference type="EMBL" id="CP040089">
    <property type="protein sequence ID" value="QGA79938.1"/>
    <property type="molecule type" value="Genomic_DNA"/>
</dbReference>
<evidence type="ECO:0000313" key="2">
    <source>
        <dbReference type="EMBL" id="QGA79938.1"/>
    </source>
</evidence>
<keyword evidence="1" id="KW-1133">Transmembrane helix</keyword>
<dbReference type="OrthoDB" id="65070at2157"/>
<feature type="transmembrane region" description="Helical" evidence="1">
    <location>
        <begin position="373"/>
        <end position="391"/>
    </location>
</feature>
<sequence length="397" mass="44165">MKQLALITTLLLFLSFTAAQTSSNIQIDLKKTEPVPLQTSEYADIWLEVTNEGTANADNIELTFEENYPFSVERGDKTNWTIGEIIPGEEYQLHLQTRVDRNALQGNNTLKFRVETGDMSYTKEVPVEVRSDRNVLSIEEVNFPDKAAPGTRQQMQLKLRNLADSQLKNIQTGLDLSGDIPMATSGASDKNLVSIEAGQTQTINYTLNIDESAENSVYKLPIDISFENEAGTEFEQSTTTGINVGGKPDLKVALDTEDSLTEGRKELNFRLVNKGHGSADFVSMELQETDNIEVIGSNDEYIGSMDSDDFQTASFQTHIEAETESINVDQLELPVTLEYNDQDGKQTSTQNIAAEFYTKEEAKKYGLTSSGSPLPLIIVAVLLIGGGIYYWRRKRKE</sequence>
<dbReference type="KEGG" id="ncon:LC1Nh_0029"/>
<dbReference type="NCBIfam" id="TIGR01167">
    <property type="entry name" value="LPXTG_anchor"/>
    <property type="match status" value="1"/>
</dbReference>
<reference evidence="3" key="1">
    <citation type="submission" date="2019-05" db="EMBL/GenBank/DDBJ databases">
        <title>Candidatus Nanohalobium constans, a novel model system to study the DPANN nano-sized archaea: genomic and physiological characterization of a nanoarchaeon co-cultured with its chitinotrophic host.</title>
        <authorList>
            <person name="La Cono V."/>
            <person name="Arcadi E."/>
            <person name="Crisafi F."/>
            <person name="Denaro R."/>
            <person name="La Spada G."/>
            <person name="Messina E."/>
            <person name="Smedile F."/>
            <person name="Toshchakov S.V."/>
            <person name="Shevchenko M.A."/>
            <person name="Golyshin P.N."/>
            <person name="Golyshina O.V."/>
            <person name="Ferrer M."/>
            <person name="Rohde M."/>
            <person name="Mushegian A."/>
            <person name="Sorokin D.Y."/>
            <person name="Giuliano L."/>
            <person name="Yakimov M.M."/>
        </authorList>
    </citation>
    <scope>NUCLEOTIDE SEQUENCE [LARGE SCALE GENOMIC DNA]</scope>
    <source>
        <strain evidence="3">LC1Nh</strain>
    </source>
</reference>
<keyword evidence="3" id="KW-1185">Reference proteome</keyword>
<proteinExistence type="predicted"/>
<name>A0A5Q0UEI0_9ARCH</name>
<dbReference type="GeneID" id="42364409"/>
<keyword evidence="1" id="KW-0812">Transmembrane</keyword>
<dbReference type="PANTHER" id="PTHR35902">
    <property type="entry name" value="S-LAYER DOMAIN-LIKE PROTEIN-RELATED"/>
    <property type="match status" value="1"/>
</dbReference>
<dbReference type="RefSeq" id="WP_153549676.1">
    <property type="nucleotide sequence ID" value="NZ_CP040089.1"/>
</dbReference>
<organism evidence="2 3">
    <name type="scientific">Candidatus Nanohalobium constans</name>
    <dbReference type="NCBI Taxonomy" id="2565781"/>
    <lineage>
        <taxon>Archaea</taxon>
        <taxon>Candidatus Nanohalarchaeota</taxon>
        <taxon>Candidatus Nanohalobia</taxon>
        <taxon>Candidatus Nanohalobiales</taxon>
        <taxon>Candidatus Nanohalobiaceae</taxon>
        <taxon>Candidatus Nanohalobium</taxon>
    </lineage>
</organism>
<evidence type="ECO:0000313" key="3">
    <source>
        <dbReference type="Proteomes" id="UP000377803"/>
    </source>
</evidence>
<dbReference type="AlphaFoldDB" id="A0A5Q0UEI0"/>
<gene>
    <name evidence="2" type="ORF">LC1Nh_0029</name>
</gene>
<protein>
    <submittedName>
        <fullName evidence="2">S-layer domain protein</fullName>
    </submittedName>
</protein>
<accession>A0A5Q0UEI0</accession>
<dbReference type="Proteomes" id="UP000377803">
    <property type="component" value="Chromosome"/>
</dbReference>
<evidence type="ECO:0000256" key="1">
    <source>
        <dbReference type="SAM" id="Phobius"/>
    </source>
</evidence>
<keyword evidence="1" id="KW-0472">Membrane</keyword>